<dbReference type="PANTHER" id="PTHR10454">
    <property type="entry name" value="CASPASE"/>
    <property type="match status" value="1"/>
</dbReference>
<dbReference type="AlphaFoldDB" id="A0A182W9F4"/>
<dbReference type="InterPro" id="IPR011600">
    <property type="entry name" value="Pept_C14_caspase"/>
</dbReference>
<dbReference type="InterPro" id="IPR001309">
    <property type="entry name" value="Pept_C14_p20"/>
</dbReference>
<dbReference type="VEuPathDB" id="VectorBase:AMIN006982"/>
<dbReference type="GO" id="GO:0006915">
    <property type="term" value="P:apoptotic process"/>
    <property type="evidence" value="ECO:0007669"/>
    <property type="project" value="TreeGrafter"/>
</dbReference>
<evidence type="ECO:0000313" key="5">
    <source>
        <dbReference type="EnsemblMetazoa" id="AMIN006982-PA"/>
    </source>
</evidence>
<sequence>MPALTYTPVYKRPSLTISADASPVNLPTQTYRNSNYSTSGNPSAMHEYVYDLSKKAYVLVFHHHKFMENRYNREGSSKDMEKIKQTLKKYRCDKLDINENLSYRGVLKKMDNISTQDFSKHSCLIVFILSHGDVNDTIMAYDGCMYSFHNDIVEKCTENHTLKSKPKIFILQACRGDAKIVADTSRSMSNKIDIVAFQSSYQGKYRGECFPLFKCNATVYVTILGAVSYRHEHKGSFFIQAFLRLLDENNQQNIININALLNREFEASGILQTPTLMTTLRKELIFGNLLLRS</sequence>
<evidence type="ECO:0000256" key="1">
    <source>
        <dbReference type="ARBA" id="ARBA00010134"/>
    </source>
</evidence>
<dbReference type="InterPro" id="IPR015917">
    <property type="entry name" value="Pept_C14A"/>
</dbReference>
<dbReference type="Gene3D" id="3.40.50.1460">
    <property type="match status" value="1"/>
</dbReference>
<name>A0A182W9F4_9DIPT</name>
<comment type="similarity">
    <text evidence="1 2">Belongs to the peptidase C14A family.</text>
</comment>
<evidence type="ECO:0000313" key="6">
    <source>
        <dbReference type="Proteomes" id="UP000075920"/>
    </source>
</evidence>
<dbReference type="PROSITE" id="PS50208">
    <property type="entry name" value="CASPASE_P20"/>
    <property type="match status" value="1"/>
</dbReference>
<organism evidence="5 6">
    <name type="scientific">Anopheles minimus</name>
    <dbReference type="NCBI Taxonomy" id="112268"/>
    <lineage>
        <taxon>Eukaryota</taxon>
        <taxon>Metazoa</taxon>
        <taxon>Ecdysozoa</taxon>
        <taxon>Arthropoda</taxon>
        <taxon>Hexapoda</taxon>
        <taxon>Insecta</taxon>
        <taxon>Pterygota</taxon>
        <taxon>Neoptera</taxon>
        <taxon>Endopterygota</taxon>
        <taxon>Diptera</taxon>
        <taxon>Nematocera</taxon>
        <taxon>Culicoidea</taxon>
        <taxon>Culicidae</taxon>
        <taxon>Anophelinae</taxon>
        <taxon>Anopheles</taxon>
    </lineage>
</organism>
<evidence type="ECO:0000259" key="3">
    <source>
        <dbReference type="PROSITE" id="PS50207"/>
    </source>
</evidence>
<accession>A0A182W9F4</accession>
<dbReference type="SMART" id="SM00115">
    <property type="entry name" value="CASc"/>
    <property type="match status" value="1"/>
</dbReference>
<dbReference type="PROSITE" id="PS50207">
    <property type="entry name" value="CASPASE_P10"/>
    <property type="match status" value="1"/>
</dbReference>
<evidence type="ECO:0000256" key="2">
    <source>
        <dbReference type="RuleBase" id="RU003971"/>
    </source>
</evidence>
<dbReference type="GO" id="GO:0006508">
    <property type="term" value="P:proteolysis"/>
    <property type="evidence" value="ECO:0007669"/>
    <property type="project" value="InterPro"/>
</dbReference>
<dbReference type="GO" id="GO:0043525">
    <property type="term" value="P:positive regulation of neuron apoptotic process"/>
    <property type="evidence" value="ECO:0007669"/>
    <property type="project" value="TreeGrafter"/>
</dbReference>
<dbReference type="PANTHER" id="PTHR10454:SF232">
    <property type="entry name" value="AT03047P-RELATED"/>
    <property type="match status" value="1"/>
</dbReference>
<dbReference type="GO" id="GO:0004197">
    <property type="term" value="F:cysteine-type endopeptidase activity"/>
    <property type="evidence" value="ECO:0007669"/>
    <property type="project" value="InterPro"/>
</dbReference>
<evidence type="ECO:0000259" key="4">
    <source>
        <dbReference type="PROSITE" id="PS50208"/>
    </source>
</evidence>
<dbReference type="PRINTS" id="PR00376">
    <property type="entry name" value="IL1BCENZYME"/>
</dbReference>
<dbReference type="Pfam" id="PF00656">
    <property type="entry name" value="Peptidase_C14"/>
    <property type="match status" value="1"/>
</dbReference>
<dbReference type="InterPro" id="IPR002138">
    <property type="entry name" value="Pept_C14_p10"/>
</dbReference>
<dbReference type="InterPro" id="IPR029030">
    <property type="entry name" value="Caspase-like_dom_sf"/>
</dbReference>
<proteinExistence type="inferred from homology"/>
<feature type="domain" description="Caspase family p20" evidence="4">
    <location>
        <begin position="54"/>
        <end position="178"/>
    </location>
</feature>
<dbReference type="InterPro" id="IPR033139">
    <property type="entry name" value="Caspase_cys_AS"/>
</dbReference>
<dbReference type="InterPro" id="IPR002398">
    <property type="entry name" value="Pept_C14"/>
</dbReference>
<dbReference type="GO" id="GO:0005737">
    <property type="term" value="C:cytoplasm"/>
    <property type="evidence" value="ECO:0007669"/>
    <property type="project" value="TreeGrafter"/>
</dbReference>
<protein>
    <recommendedName>
        <fullName evidence="7">Caspase family p20 domain-containing protein</fullName>
    </recommendedName>
</protein>
<reference evidence="6" key="1">
    <citation type="submission" date="2013-03" db="EMBL/GenBank/DDBJ databases">
        <title>The Genome Sequence of Anopheles minimus MINIMUS1.</title>
        <authorList>
            <consortium name="The Broad Institute Genomics Platform"/>
            <person name="Neafsey D.E."/>
            <person name="Walton C."/>
            <person name="Walker B."/>
            <person name="Young S.K."/>
            <person name="Zeng Q."/>
            <person name="Gargeya S."/>
            <person name="Fitzgerald M."/>
            <person name="Haas B."/>
            <person name="Abouelleil A."/>
            <person name="Allen A.W."/>
            <person name="Alvarado L."/>
            <person name="Arachchi H.M."/>
            <person name="Berlin A.M."/>
            <person name="Chapman S.B."/>
            <person name="Gainer-Dewar J."/>
            <person name="Goldberg J."/>
            <person name="Griggs A."/>
            <person name="Gujja S."/>
            <person name="Hansen M."/>
            <person name="Howarth C."/>
            <person name="Imamovic A."/>
            <person name="Ireland A."/>
            <person name="Larimer J."/>
            <person name="McCowan C."/>
            <person name="Murphy C."/>
            <person name="Pearson M."/>
            <person name="Poon T.W."/>
            <person name="Priest M."/>
            <person name="Roberts A."/>
            <person name="Saif S."/>
            <person name="Shea T."/>
            <person name="Sisk P."/>
            <person name="Sykes S."/>
            <person name="Wortman J."/>
            <person name="Nusbaum C."/>
            <person name="Birren B."/>
        </authorList>
    </citation>
    <scope>NUCLEOTIDE SEQUENCE [LARGE SCALE GENOMIC DNA]</scope>
    <source>
        <strain evidence="6">MINIMUS1</strain>
    </source>
</reference>
<dbReference type="STRING" id="112268.A0A182W9F4"/>
<keyword evidence="6" id="KW-1185">Reference proteome</keyword>
<feature type="domain" description="Caspase family p10" evidence="3">
    <location>
        <begin position="220"/>
        <end position="248"/>
    </location>
</feature>
<reference evidence="5" key="2">
    <citation type="submission" date="2020-05" db="UniProtKB">
        <authorList>
            <consortium name="EnsemblMetazoa"/>
        </authorList>
    </citation>
    <scope>IDENTIFICATION</scope>
    <source>
        <strain evidence="5">MINIMUS1</strain>
    </source>
</reference>
<dbReference type="EnsemblMetazoa" id="AMIN006982-RA">
    <property type="protein sequence ID" value="AMIN006982-PA"/>
    <property type="gene ID" value="AMIN006982"/>
</dbReference>
<dbReference type="SUPFAM" id="SSF52129">
    <property type="entry name" value="Caspase-like"/>
    <property type="match status" value="1"/>
</dbReference>
<dbReference type="PROSITE" id="PS01122">
    <property type="entry name" value="CASPASE_CYS"/>
    <property type="match status" value="1"/>
</dbReference>
<dbReference type="Proteomes" id="UP000075920">
    <property type="component" value="Unassembled WGS sequence"/>
</dbReference>
<evidence type="ECO:0008006" key="7">
    <source>
        <dbReference type="Google" id="ProtNLM"/>
    </source>
</evidence>